<name>A0ABY5NNH5_9MICO</name>
<dbReference type="EMBL" id="CP091139">
    <property type="protein sequence ID" value="UUT36738.1"/>
    <property type="molecule type" value="Genomic_DNA"/>
</dbReference>
<evidence type="ECO:0000313" key="3">
    <source>
        <dbReference type="Proteomes" id="UP001054811"/>
    </source>
</evidence>
<keyword evidence="1" id="KW-1133">Transmembrane helix</keyword>
<keyword evidence="3" id="KW-1185">Reference proteome</keyword>
<reference evidence="2" key="1">
    <citation type="submission" date="2022-01" db="EMBL/GenBank/DDBJ databases">
        <title>Microbacterium eymi and Microbacterium rhizovicinus sp. nov., isolated from the rhizospheric soil of Elymus tsukushiensis, a plant native to the Dokdo Islands, Republic of Korea.</title>
        <authorList>
            <person name="Hwang Y.J."/>
        </authorList>
    </citation>
    <scope>NUCLEOTIDE SEQUENCE</scope>
    <source>
        <strain evidence="2">KUDC0405</strain>
    </source>
</reference>
<gene>
    <name evidence="2" type="ORF">L2X98_29285</name>
</gene>
<accession>A0ABY5NNH5</accession>
<evidence type="ECO:0000313" key="2">
    <source>
        <dbReference type="EMBL" id="UUT36738.1"/>
    </source>
</evidence>
<proteinExistence type="predicted"/>
<dbReference type="RefSeq" id="WP_259613414.1">
    <property type="nucleotide sequence ID" value="NZ_CP091139.2"/>
</dbReference>
<evidence type="ECO:0000256" key="1">
    <source>
        <dbReference type="SAM" id="Phobius"/>
    </source>
</evidence>
<feature type="transmembrane region" description="Helical" evidence="1">
    <location>
        <begin position="35"/>
        <end position="52"/>
    </location>
</feature>
<sequence>MTIAVFAAAALLPLRPRRSTPFNVQFALSWWMNELPFIGLWWLLAGTLATLLNPGSSFWWWLIAALTLAVTLILAWILVRARFARRALTAALQNVYGPRGRPHETRSPWWRIVLLPIVAWRPTFGASAIVDMARHASETCSTSMSRAAETDRPGHPCWCTCTEAEETRQYSPTRSCISSPPGGGSA</sequence>
<keyword evidence="1" id="KW-0812">Transmembrane</keyword>
<organism evidence="2 3">
    <name type="scientific">Microbacterium elymi</name>
    <dbReference type="NCBI Taxonomy" id="2909587"/>
    <lineage>
        <taxon>Bacteria</taxon>
        <taxon>Bacillati</taxon>
        <taxon>Actinomycetota</taxon>
        <taxon>Actinomycetes</taxon>
        <taxon>Micrococcales</taxon>
        <taxon>Microbacteriaceae</taxon>
        <taxon>Microbacterium</taxon>
    </lineage>
</organism>
<protein>
    <submittedName>
        <fullName evidence="2">Uncharacterized protein</fullName>
    </submittedName>
</protein>
<keyword evidence="1" id="KW-0472">Membrane</keyword>
<feature type="transmembrane region" description="Helical" evidence="1">
    <location>
        <begin position="59"/>
        <end position="79"/>
    </location>
</feature>
<dbReference type="Proteomes" id="UP001054811">
    <property type="component" value="Chromosome"/>
</dbReference>